<dbReference type="AlphaFoldDB" id="A0AAP2DBI9"/>
<name>A0AAP2DBI9_9BACT</name>
<evidence type="ECO:0000256" key="1">
    <source>
        <dbReference type="ARBA" id="ARBA00022723"/>
    </source>
</evidence>
<organism evidence="6 7">
    <name type="scientific">Dawidia soli</name>
    <dbReference type="NCBI Taxonomy" id="2782352"/>
    <lineage>
        <taxon>Bacteria</taxon>
        <taxon>Pseudomonadati</taxon>
        <taxon>Bacteroidota</taxon>
        <taxon>Cytophagia</taxon>
        <taxon>Cytophagales</taxon>
        <taxon>Chryseotaleaceae</taxon>
        <taxon>Dawidia</taxon>
    </lineage>
</organism>
<evidence type="ECO:0000313" key="7">
    <source>
        <dbReference type="Proteomes" id="UP001319180"/>
    </source>
</evidence>
<evidence type="ECO:0000256" key="4">
    <source>
        <dbReference type="SAM" id="Phobius"/>
    </source>
</evidence>
<sequence length="334" mass="37462">MDQRQPLFTWKYFALSGLIATALLAFILTACNEDGLAHIDNTATMQPVLSEYQIFEGKPSALNPAAGFHLYELSTELFSDYAEKQRLVKVPSGQRLTPRQDDLPDFPDGTILVKTFYYYHDKRDTSKGRQLIETRLEIKSGDRWNVGTYLWNPAQTDARLVTSGLNKTVNWIDEHGIGKVISYHVPSNHECGTCHSSNDVIIPIGPKLRNLNTDVSRDGAVVNQLAYFQQQGVLGDVDPAQITALPRWQDTTYGLQDRARAYLDMNCAHCHRRGGFEDGDRLRLGYDTPLSDTGISGQRDNIIDQLSEGRMPLIGTSMVHGEALELIRSYIKSL</sequence>
<gene>
    <name evidence="6" type="ORF">KK078_19040</name>
</gene>
<keyword evidence="4" id="KW-0472">Membrane</keyword>
<dbReference type="InterPro" id="IPR009056">
    <property type="entry name" value="Cyt_c-like_dom"/>
</dbReference>
<dbReference type="PROSITE" id="PS51257">
    <property type="entry name" value="PROKAR_LIPOPROTEIN"/>
    <property type="match status" value="1"/>
</dbReference>
<evidence type="ECO:0000256" key="3">
    <source>
        <dbReference type="PROSITE-ProRule" id="PRU00433"/>
    </source>
</evidence>
<accession>A0AAP2DBI9</accession>
<keyword evidence="4" id="KW-1133">Transmembrane helix</keyword>
<protein>
    <recommendedName>
        <fullName evidence="5">Cytochrome c domain-containing protein</fullName>
    </recommendedName>
</protein>
<feature type="transmembrane region" description="Helical" evidence="4">
    <location>
        <begin position="12"/>
        <end position="30"/>
    </location>
</feature>
<keyword evidence="4" id="KW-0812">Transmembrane</keyword>
<keyword evidence="3" id="KW-0349">Heme</keyword>
<keyword evidence="2 3" id="KW-0408">Iron</keyword>
<keyword evidence="7" id="KW-1185">Reference proteome</keyword>
<evidence type="ECO:0000313" key="6">
    <source>
        <dbReference type="EMBL" id="MBT1688674.1"/>
    </source>
</evidence>
<dbReference type="PROSITE" id="PS51007">
    <property type="entry name" value="CYTC"/>
    <property type="match status" value="1"/>
</dbReference>
<dbReference type="GO" id="GO:0020037">
    <property type="term" value="F:heme binding"/>
    <property type="evidence" value="ECO:0007669"/>
    <property type="project" value="InterPro"/>
</dbReference>
<dbReference type="EMBL" id="JAHESC010000029">
    <property type="protein sequence ID" value="MBT1688674.1"/>
    <property type="molecule type" value="Genomic_DNA"/>
</dbReference>
<comment type="caution">
    <text evidence="6">The sequence shown here is derived from an EMBL/GenBank/DDBJ whole genome shotgun (WGS) entry which is preliminary data.</text>
</comment>
<evidence type="ECO:0000256" key="2">
    <source>
        <dbReference type="ARBA" id="ARBA00023004"/>
    </source>
</evidence>
<reference evidence="6 7" key="1">
    <citation type="submission" date="2021-05" db="EMBL/GenBank/DDBJ databases">
        <title>A Polyphasic approach of four new species of the genus Ohtaekwangia: Ohtaekwangia histidinii sp. nov., Ohtaekwangia cretensis sp. nov., Ohtaekwangia indiensis sp. nov., Ohtaekwangia reichenbachii sp. nov. from diverse environment.</title>
        <authorList>
            <person name="Octaviana S."/>
        </authorList>
    </citation>
    <scope>NUCLEOTIDE SEQUENCE [LARGE SCALE GENOMIC DNA]</scope>
    <source>
        <strain evidence="6 7">PWU37</strain>
    </source>
</reference>
<keyword evidence="1 3" id="KW-0479">Metal-binding</keyword>
<evidence type="ECO:0000259" key="5">
    <source>
        <dbReference type="PROSITE" id="PS51007"/>
    </source>
</evidence>
<dbReference type="GO" id="GO:0046872">
    <property type="term" value="F:metal ion binding"/>
    <property type="evidence" value="ECO:0007669"/>
    <property type="project" value="UniProtKB-KW"/>
</dbReference>
<dbReference type="Proteomes" id="UP001319180">
    <property type="component" value="Unassembled WGS sequence"/>
</dbReference>
<dbReference type="GO" id="GO:0009055">
    <property type="term" value="F:electron transfer activity"/>
    <property type="evidence" value="ECO:0007669"/>
    <property type="project" value="InterPro"/>
</dbReference>
<proteinExistence type="predicted"/>
<feature type="domain" description="Cytochrome c" evidence="5">
    <location>
        <begin position="249"/>
        <end position="334"/>
    </location>
</feature>
<dbReference type="RefSeq" id="WP_254091901.1">
    <property type="nucleotide sequence ID" value="NZ_JAHESC010000029.1"/>
</dbReference>